<evidence type="ECO:0000259" key="1">
    <source>
        <dbReference type="Pfam" id="PF04002"/>
    </source>
</evidence>
<name>A0A972F847_9RHOO</name>
<dbReference type="Pfam" id="PF04002">
    <property type="entry name" value="RadC"/>
    <property type="match status" value="1"/>
</dbReference>
<evidence type="ECO:0000313" key="3">
    <source>
        <dbReference type="Proteomes" id="UP000599523"/>
    </source>
</evidence>
<evidence type="ECO:0000313" key="2">
    <source>
        <dbReference type="EMBL" id="NMG03582.1"/>
    </source>
</evidence>
<gene>
    <name evidence="2" type="ORF">GPA21_11435</name>
</gene>
<feature type="domain" description="RadC-like JAB" evidence="1">
    <location>
        <begin position="5"/>
        <end position="61"/>
    </location>
</feature>
<dbReference type="Gene3D" id="3.40.140.10">
    <property type="entry name" value="Cytidine Deaminase, domain 2"/>
    <property type="match status" value="1"/>
</dbReference>
<dbReference type="InterPro" id="IPR025657">
    <property type="entry name" value="RadC_JAB"/>
</dbReference>
<proteinExistence type="predicted"/>
<dbReference type="EMBL" id="WTVM01000063">
    <property type="protein sequence ID" value="NMG03582.1"/>
    <property type="molecule type" value="Genomic_DNA"/>
</dbReference>
<accession>A0A972F847</accession>
<protein>
    <recommendedName>
        <fullName evidence="1">RadC-like JAB domain-containing protein</fullName>
    </recommendedName>
</protein>
<organism evidence="2 3">
    <name type="scientific">Azoarcus taiwanensis</name>
    <dbReference type="NCBI Taxonomy" id="666964"/>
    <lineage>
        <taxon>Bacteria</taxon>
        <taxon>Pseudomonadati</taxon>
        <taxon>Pseudomonadota</taxon>
        <taxon>Betaproteobacteria</taxon>
        <taxon>Rhodocyclales</taxon>
        <taxon>Zoogloeaceae</taxon>
        <taxon>Azoarcus</taxon>
    </lineage>
</organism>
<comment type="caution">
    <text evidence="2">The sequence shown here is derived from an EMBL/GenBank/DDBJ whole genome shotgun (WGS) entry which is preliminary data.</text>
</comment>
<dbReference type="Proteomes" id="UP000599523">
    <property type="component" value="Unassembled WGS sequence"/>
</dbReference>
<keyword evidence="3" id="KW-1185">Reference proteome</keyword>
<sequence>MHVRQLQFREREPKQQALRLHVATKVFSHNHLSNSLEPSQSDKHLTQNFREALSMVDVRMLGAARCASPRALRTPRPSTPVFPFPWLRQKARKLHKIGPCEQGLRKCVIVNDIFMRETTNAYLR</sequence>
<reference evidence="2" key="1">
    <citation type="submission" date="2019-12" db="EMBL/GenBank/DDBJ databases">
        <title>Comparative genomics gives insights into the taxonomy of the Azoarcus-Aromatoleum group and reveals separate origins of nif in the plant-associated Azoarcus and non-plant-associated Aromatoleum sub-groups.</title>
        <authorList>
            <person name="Lafos M."/>
            <person name="Maluk M."/>
            <person name="Batista M."/>
            <person name="Junghare M."/>
            <person name="Carmona M."/>
            <person name="Faoro H."/>
            <person name="Cruz L.M."/>
            <person name="Battistoni F."/>
            <person name="De Souza E."/>
            <person name="Pedrosa F."/>
            <person name="Chen W.-M."/>
            <person name="Poole P.S."/>
            <person name="Dixon R.A."/>
            <person name="James E.K."/>
        </authorList>
    </citation>
    <scope>NUCLEOTIDE SEQUENCE</scope>
    <source>
        <strain evidence="2">NSC3</strain>
    </source>
</reference>
<dbReference type="AlphaFoldDB" id="A0A972F847"/>